<comment type="subcellular location">
    <subcellularLocation>
        <location evidence="1">Membrane</location>
        <topology evidence="1">Multi-pass membrane protein</topology>
    </subcellularLocation>
</comment>
<keyword evidence="4 10" id="KW-1133">Transmembrane helix</keyword>
<dbReference type="Gene3D" id="1.10.3080.10">
    <property type="entry name" value="Clc chloride channel"/>
    <property type="match status" value="1"/>
</dbReference>
<evidence type="ECO:0000256" key="7">
    <source>
        <dbReference type="ARBA" id="ARBA00023173"/>
    </source>
</evidence>
<evidence type="ECO:0000256" key="5">
    <source>
        <dbReference type="ARBA" id="ARBA00023065"/>
    </source>
</evidence>
<dbReference type="Pfam" id="PF00654">
    <property type="entry name" value="Voltage_CLC"/>
    <property type="match status" value="1"/>
</dbReference>
<feature type="transmembrane region" description="Helical" evidence="10">
    <location>
        <begin position="191"/>
        <end position="211"/>
    </location>
</feature>
<dbReference type="GO" id="GO:0034707">
    <property type="term" value="C:chloride channel complex"/>
    <property type="evidence" value="ECO:0007669"/>
    <property type="project" value="UniProtKB-KW"/>
</dbReference>
<dbReference type="InterPro" id="IPR050368">
    <property type="entry name" value="ClC-type_chloride_channel"/>
</dbReference>
<dbReference type="PANTHER" id="PTHR43427:SF6">
    <property type="entry name" value="CHLORIDE CHANNEL PROTEIN CLC-E"/>
    <property type="match status" value="1"/>
</dbReference>
<feature type="transmembrane region" description="Helical" evidence="10">
    <location>
        <begin position="84"/>
        <end position="102"/>
    </location>
</feature>
<name>A0A327VPG6_9BACT</name>
<dbReference type="InterPro" id="IPR014743">
    <property type="entry name" value="Cl-channel_core"/>
</dbReference>
<evidence type="ECO:0000313" key="12">
    <source>
        <dbReference type="Proteomes" id="UP000249819"/>
    </source>
</evidence>
<feature type="transmembrane region" description="Helical" evidence="10">
    <location>
        <begin position="389"/>
        <end position="409"/>
    </location>
</feature>
<keyword evidence="7" id="KW-0869">Chloride channel</keyword>
<feature type="transmembrane region" description="Helical" evidence="10">
    <location>
        <begin position="331"/>
        <end position="349"/>
    </location>
</feature>
<dbReference type="Proteomes" id="UP000249819">
    <property type="component" value="Unassembled WGS sequence"/>
</dbReference>
<feature type="transmembrane region" description="Helical" evidence="10">
    <location>
        <begin position="291"/>
        <end position="311"/>
    </location>
</feature>
<comment type="caution">
    <text evidence="11">The sequence shown here is derived from an EMBL/GenBank/DDBJ whole genome shotgun (WGS) entry which is preliminary data.</text>
</comment>
<dbReference type="PANTHER" id="PTHR43427">
    <property type="entry name" value="CHLORIDE CHANNEL PROTEIN CLC-E"/>
    <property type="match status" value="1"/>
</dbReference>
<evidence type="ECO:0000313" key="11">
    <source>
        <dbReference type="EMBL" id="RAJ75428.1"/>
    </source>
</evidence>
<organism evidence="11 12">
    <name type="scientific">Chitinophaga dinghuensis</name>
    <dbReference type="NCBI Taxonomy" id="1539050"/>
    <lineage>
        <taxon>Bacteria</taxon>
        <taxon>Pseudomonadati</taxon>
        <taxon>Bacteroidota</taxon>
        <taxon>Chitinophagia</taxon>
        <taxon>Chitinophagales</taxon>
        <taxon>Chitinophagaceae</taxon>
        <taxon>Chitinophaga</taxon>
    </lineage>
</organism>
<dbReference type="RefSeq" id="WP_111594595.1">
    <property type="nucleotide sequence ID" value="NZ_QLMA01000009.1"/>
</dbReference>
<evidence type="ECO:0000256" key="6">
    <source>
        <dbReference type="ARBA" id="ARBA00023136"/>
    </source>
</evidence>
<feature type="transmembrane region" description="Helical" evidence="10">
    <location>
        <begin position="223"/>
        <end position="242"/>
    </location>
</feature>
<evidence type="ECO:0000256" key="1">
    <source>
        <dbReference type="ARBA" id="ARBA00004141"/>
    </source>
</evidence>
<evidence type="ECO:0000256" key="9">
    <source>
        <dbReference type="ARBA" id="ARBA00023303"/>
    </source>
</evidence>
<dbReference type="InterPro" id="IPR001807">
    <property type="entry name" value="ClC"/>
</dbReference>
<dbReference type="CDD" id="cd00400">
    <property type="entry name" value="Voltage_gated_ClC"/>
    <property type="match status" value="1"/>
</dbReference>
<feature type="transmembrane region" description="Helical" evidence="10">
    <location>
        <begin position="361"/>
        <end position="383"/>
    </location>
</feature>
<dbReference type="OrthoDB" id="652373at2"/>
<protein>
    <submittedName>
        <fullName evidence="11">H+/Cl-antiporter ClcA</fullName>
    </submittedName>
</protein>
<dbReference type="EMBL" id="QLMA01000009">
    <property type="protein sequence ID" value="RAJ75428.1"/>
    <property type="molecule type" value="Genomic_DNA"/>
</dbReference>
<keyword evidence="6 10" id="KW-0472">Membrane</keyword>
<evidence type="ECO:0000256" key="2">
    <source>
        <dbReference type="ARBA" id="ARBA00022448"/>
    </source>
</evidence>
<proteinExistence type="predicted"/>
<evidence type="ECO:0000256" key="8">
    <source>
        <dbReference type="ARBA" id="ARBA00023214"/>
    </source>
</evidence>
<evidence type="ECO:0000256" key="4">
    <source>
        <dbReference type="ARBA" id="ARBA00022989"/>
    </source>
</evidence>
<keyword evidence="5" id="KW-0406">Ion transport</keyword>
<feature type="transmembrane region" description="Helical" evidence="10">
    <location>
        <begin position="262"/>
        <end position="279"/>
    </location>
</feature>
<feature type="transmembrane region" description="Helical" evidence="10">
    <location>
        <begin position="40"/>
        <end position="64"/>
    </location>
</feature>
<feature type="transmembrane region" description="Helical" evidence="10">
    <location>
        <begin position="154"/>
        <end position="179"/>
    </location>
</feature>
<keyword evidence="2" id="KW-0813">Transport</keyword>
<dbReference type="PRINTS" id="PR00762">
    <property type="entry name" value="CLCHANNEL"/>
</dbReference>
<keyword evidence="8" id="KW-0868">Chloride</keyword>
<keyword evidence="12" id="KW-1185">Reference proteome</keyword>
<evidence type="ECO:0000256" key="10">
    <source>
        <dbReference type="SAM" id="Phobius"/>
    </source>
</evidence>
<sequence length="427" mass="46186">MKNGFYSLNTYRMPVVPPEWLRPTTVANNTQSPKLFKLSLVAILAATLGMALAWGLNTLIPILANLLFLGRIATSFPDLDNSGLGIFLIVIPIAGAAIWLLTRKKINAFSPIGLSATAATGAPVGMDNIISLGNITIVKYLTDFFKLTATEGEILAVSGLAGAFTWCFGAPVAALVLAIELFLSELTAVTLIPVILAIGVSTVAQLLLKPISYGFTVSNSNEYTLIWLCAITGVITGLLAALYRRVYLWLNNRFRQTNDMRMWWFLICAAIVGIAIYVYPETAGPGNNFILPLLQGTVTFRVILVMCFIRLLTSMVYNGGLNTGASITNTLLIGAGWGMLIGFIFQLCFPKLHVSPSLAALAGMLAMLTANTRAIITALVLALEISRDIRVIPFMIAACFTAYAITYLLSAKKVKQLETATREDFQL</sequence>
<gene>
    <name evidence="11" type="ORF">CLV59_10942</name>
</gene>
<dbReference type="SUPFAM" id="SSF81340">
    <property type="entry name" value="Clc chloride channel"/>
    <property type="match status" value="1"/>
</dbReference>
<evidence type="ECO:0000256" key="3">
    <source>
        <dbReference type="ARBA" id="ARBA00022692"/>
    </source>
</evidence>
<reference evidence="11 12" key="1">
    <citation type="submission" date="2018-06" db="EMBL/GenBank/DDBJ databases">
        <title>Genomic Encyclopedia of Archaeal and Bacterial Type Strains, Phase II (KMG-II): from individual species to whole genera.</title>
        <authorList>
            <person name="Goeker M."/>
        </authorList>
    </citation>
    <scope>NUCLEOTIDE SEQUENCE [LARGE SCALE GENOMIC DNA]</scope>
    <source>
        <strain evidence="11 12">DSM 29821</strain>
    </source>
</reference>
<dbReference type="GO" id="GO:0005254">
    <property type="term" value="F:chloride channel activity"/>
    <property type="evidence" value="ECO:0007669"/>
    <property type="project" value="UniProtKB-KW"/>
</dbReference>
<keyword evidence="9" id="KW-0407">Ion channel</keyword>
<dbReference type="AlphaFoldDB" id="A0A327VPG6"/>
<accession>A0A327VPG6</accession>
<keyword evidence="3 10" id="KW-0812">Transmembrane</keyword>